<dbReference type="SUPFAM" id="SSF109604">
    <property type="entry name" value="HD-domain/PDEase-like"/>
    <property type="match status" value="1"/>
</dbReference>
<keyword evidence="4" id="KW-1185">Reference proteome</keyword>
<evidence type="ECO:0000313" key="3">
    <source>
        <dbReference type="EMBL" id="GGM93838.1"/>
    </source>
</evidence>
<organism evidence="3 4">
    <name type="scientific">Lentzea pudingi</name>
    <dbReference type="NCBI Taxonomy" id="1789439"/>
    <lineage>
        <taxon>Bacteria</taxon>
        <taxon>Bacillati</taxon>
        <taxon>Actinomycetota</taxon>
        <taxon>Actinomycetes</taxon>
        <taxon>Pseudonocardiales</taxon>
        <taxon>Pseudonocardiaceae</taxon>
        <taxon>Lentzea</taxon>
    </lineage>
</organism>
<dbReference type="InterPro" id="IPR003607">
    <property type="entry name" value="HD/PDEase_dom"/>
</dbReference>
<evidence type="ECO:0000256" key="1">
    <source>
        <dbReference type="SAM" id="SignalP"/>
    </source>
</evidence>
<evidence type="ECO:0000313" key="4">
    <source>
        <dbReference type="Proteomes" id="UP000597656"/>
    </source>
</evidence>
<gene>
    <name evidence="3" type="ORF">GCM10011609_34080</name>
</gene>
<dbReference type="InterPro" id="IPR006674">
    <property type="entry name" value="HD_domain"/>
</dbReference>
<protein>
    <submittedName>
        <fullName evidence="3">HD domain-containing protein</fullName>
    </submittedName>
</protein>
<dbReference type="Proteomes" id="UP000597656">
    <property type="component" value="Unassembled WGS sequence"/>
</dbReference>
<dbReference type="Pfam" id="PF01966">
    <property type="entry name" value="HD"/>
    <property type="match status" value="1"/>
</dbReference>
<feature type="domain" description="HD" evidence="2">
    <location>
        <begin position="63"/>
        <end position="150"/>
    </location>
</feature>
<dbReference type="PANTHER" id="PTHR35569:SF1">
    <property type="entry name" value="CYANAMIDE HYDRATASE DDI2-RELATED"/>
    <property type="match status" value="1"/>
</dbReference>
<proteinExistence type="predicted"/>
<feature type="chain" id="PRO_5045791066" evidence="1">
    <location>
        <begin position="29"/>
        <end position="243"/>
    </location>
</feature>
<evidence type="ECO:0000259" key="2">
    <source>
        <dbReference type="Pfam" id="PF01966"/>
    </source>
</evidence>
<accession>A0ABQ2HYM8</accession>
<dbReference type="PANTHER" id="PTHR35569">
    <property type="entry name" value="CYANAMIDE HYDRATASE DDI2-RELATED"/>
    <property type="match status" value="1"/>
</dbReference>
<sequence length="243" mass="26525">MLFSGARVVAAAGLLGVAGSGVAPVATAAQPVRYPTTGLRIPDTELARQAMEFVREVSTPTLFGHVMRSYQFGVLMLERTGQRYDRELLFVGAALHDLGLVERFVSTAERFELDGADVARRFLRERGMSTARAEVVWDAIALHTNFTIAARKRPEIAAVAAGAGVDVSGQGLDQLDRDDVAEVLETYPRLGFKREAVANIIDQCRRKPMAYLLHPFAEVGRKYIPGFPVPTIEQAVLAAPFPE</sequence>
<name>A0ABQ2HYM8_9PSEU</name>
<feature type="signal peptide" evidence="1">
    <location>
        <begin position="1"/>
        <end position="28"/>
    </location>
</feature>
<keyword evidence="1" id="KW-0732">Signal</keyword>
<dbReference type="EMBL" id="BMNC01000004">
    <property type="protein sequence ID" value="GGM93838.1"/>
    <property type="molecule type" value="Genomic_DNA"/>
</dbReference>
<dbReference type="Gene3D" id="1.10.3210.10">
    <property type="entry name" value="Hypothetical protein af1432"/>
    <property type="match status" value="1"/>
</dbReference>
<comment type="caution">
    <text evidence="3">The sequence shown here is derived from an EMBL/GenBank/DDBJ whole genome shotgun (WGS) entry which is preliminary data.</text>
</comment>
<reference evidence="4" key="1">
    <citation type="journal article" date="2019" name="Int. J. Syst. Evol. Microbiol.">
        <title>The Global Catalogue of Microorganisms (GCM) 10K type strain sequencing project: providing services to taxonomists for standard genome sequencing and annotation.</title>
        <authorList>
            <consortium name="The Broad Institute Genomics Platform"/>
            <consortium name="The Broad Institute Genome Sequencing Center for Infectious Disease"/>
            <person name="Wu L."/>
            <person name="Ma J."/>
        </authorList>
    </citation>
    <scope>NUCLEOTIDE SEQUENCE [LARGE SCALE GENOMIC DNA]</scope>
    <source>
        <strain evidence="4">CGMCC 4.7319</strain>
    </source>
</reference>
<dbReference type="CDD" id="cd00077">
    <property type="entry name" value="HDc"/>
    <property type="match status" value="1"/>
</dbReference>